<evidence type="ECO:0008006" key="4">
    <source>
        <dbReference type="Google" id="ProtNLM"/>
    </source>
</evidence>
<dbReference type="InterPro" id="IPR021414">
    <property type="entry name" value="DUF3054"/>
</dbReference>
<dbReference type="EMBL" id="PECH01000009">
    <property type="protein sequence ID" value="TDZ78418.1"/>
    <property type="molecule type" value="Genomic_DNA"/>
</dbReference>
<protein>
    <recommendedName>
        <fullName evidence="4">DUF3054 domain-containing protein</fullName>
    </recommendedName>
</protein>
<keyword evidence="1" id="KW-0812">Transmembrane</keyword>
<feature type="transmembrane region" description="Helical" evidence="1">
    <location>
        <begin position="43"/>
        <end position="63"/>
    </location>
</feature>
<keyword evidence="1" id="KW-0472">Membrane</keyword>
<evidence type="ECO:0000256" key="1">
    <source>
        <dbReference type="SAM" id="Phobius"/>
    </source>
</evidence>
<gene>
    <name evidence="2" type="ORF">DE4585_04255</name>
</gene>
<reference evidence="2 3" key="1">
    <citation type="journal article" date="2019" name="Sci. Rep.">
        <title>Extended insight into the Mycobacterium chelonae-abscessus complex through whole genome sequencing of Mycobacterium salmoniphilum outbreak and Mycobacterium salmoniphilum-like strains.</title>
        <authorList>
            <person name="Behra P.R.K."/>
            <person name="Das S."/>
            <person name="Pettersson B.M.F."/>
            <person name="Shirreff L."/>
            <person name="DuCote T."/>
            <person name="Jacobsson K.G."/>
            <person name="Ennis D.G."/>
            <person name="Kirsebom L.A."/>
        </authorList>
    </citation>
    <scope>NUCLEOTIDE SEQUENCE [LARGE SCALE GENOMIC DNA]</scope>
    <source>
        <strain evidence="2 3">DE 4585</strain>
    </source>
</reference>
<comment type="caution">
    <text evidence="2">The sequence shown here is derived from an EMBL/GenBank/DDBJ whole genome shotgun (WGS) entry which is preliminary data.</text>
</comment>
<feature type="transmembrane region" description="Helical" evidence="1">
    <location>
        <begin position="75"/>
        <end position="93"/>
    </location>
</feature>
<feature type="transmembrane region" description="Helical" evidence="1">
    <location>
        <begin position="100"/>
        <end position="123"/>
    </location>
</feature>
<name>A0A4R8S357_9MYCO</name>
<evidence type="ECO:0000313" key="2">
    <source>
        <dbReference type="EMBL" id="TDZ78418.1"/>
    </source>
</evidence>
<dbReference type="AlphaFoldDB" id="A0A4R8S357"/>
<dbReference type="RefSeq" id="WP_134073351.1">
    <property type="nucleotide sequence ID" value="NZ_PECH01000009.1"/>
</dbReference>
<dbReference type="Proteomes" id="UP000295117">
    <property type="component" value="Unassembled WGS sequence"/>
</dbReference>
<accession>A0A4R8S357</accession>
<dbReference type="Pfam" id="PF11255">
    <property type="entry name" value="DUF3054"/>
    <property type="match status" value="1"/>
</dbReference>
<organism evidence="2 3">
    <name type="scientific">Mycobacteroides salmoniphilum</name>
    <dbReference type="NCBI Taxonomy" id="404941"/>
    <lineage>
        <taxon>Bacteria</taxon>
        <taxon>Bacillati</taxon>
        <taxon>Actinomycetota</taxon>
        <taxon>Actinomycetes</taxon>
        <taxon>Mycobacteriales</taxon>
        <taxon>Mycobacteriaceae</taxon>
        <taxon>Mycobacteroides</taxon>
    </lineage>
</organism>
<keyword evidence="1" id="KW-1133">Transmembrane helix</keyword>
<feature type="transmembrane region" description="Helical" evidence="1">
    <location>
        <begin position="12"/>
        <end position="31"/>
    </location>
</feature>
<sequence>MPSVQQNSSPQTPVTSVLLSLVLDVIGVLVFCTIGRRSHAEGITLAGVWDTAWPFLSGAGVGWLLSRGWSRPTSVTRTGIAVWVCTVLFGMILRRLSNQGVAFSFVIVASVVTALFLLGWRGIAARLINTSDS</sequence>
<proteinExistence type="predicted"/>
<evidence type="ECO:0000313" key="3">
    <source>
        <dbReference type="Proteomes" id="UP000295117"/>
    </source>
</evidence>